<evidence type="ECO:0000313" key="1">
    <source>
        <dbReference type="EMBL" id="KKL81107.1"/>
    </source>
</evidence>
<dbReference type="AlphaFoldDB" id="A0A0F9I142"/>
<sequence length="63" mass="7109">MPDVRKFGDLYIDLDEVALIERHEGTEAGITWYVYLKGCSRPSGICGTPDLLRAFLKKHGVKE</sequence>
<dbReference type="EMBL" id="LAZR01022660">
    <property type="protein sequence ID" value="KKL81107.1"/>
    <property type="molecule type" value="Genomic_DNA"/>
</dbReference>
<name>A0A0F9I142_9ZZZZ</name>
<reference evidence="1" key="1">
    <citation type="journal article" date="2015" name="Nature">
        <title>Complex archaea that bridge the gap between prokaryotes and eukaryotes.</title>
        <authorList>
            <person name="Spang A."/>
            <person name="Saw J.H."/>
            <person name="Jorgensen S.L."/>
            <person name="Zaremba-Niedzwiedzka K."/>
            <person name="Martijn J."/>
            <person name="Lind A.E."/>
            <person name="van Eijk R."/>
            <person name="Schleper C."/>
            <person name="Guy L."/>
            <person name="Ettema T.J."/>
        </authorList>
    </citation>
    <scope>NUCLEOTIDE SEQUENCE</scope>
</reference>
<proteinExistence type="predicted"/>
<gene>
    <name evidence="1" type="ORF">LCGC14_1998060</name>
</gene>
<accession>A0A0F9I142</accession>
<comment type="caution">
    <text evidence="1">The sequence shown here is derived from an EMBL/GenBank/DDBJ whole genome shotgun (WGS) entry which is preliminary data.</text>
</comment>
<protein>
    <submittedName>
        <fullName evidence="1">Uncharacterized protein</fullName>
    </submittedName>
</protein>
<organism evidence="1">
    <name type="scientific">marine sediment metagenome</name>
    <dbReference type="NCBI Taxonomy" id="412755"/>
    <lineage>
        <taxon>unclassified sequences</taxon>
        <taxon>metagenomes</taxon>
        <taxon>ecological metagenomes</taxon>
    </lineage>
</organism>